<sequence>MEVGFQIMCYCTFFVCFFPVFSQQCKDLIHPNICSFIGACLDSPHFFLLTEFCPKGSLQVLFN</sequence>
<organism evidence="2">
    <name type="scientific">Anguilla anguilla</name>
    <name type="common">European freshwater eel</name>
    <name type="synonym">Muraena anguilla</name>
    <dbReference type="NCBI Taxonomy" id="7936"/>
    <lineage>
        <taxon>Eukaryota</taxon>
        <taxon>Metazoa</taxon>
        <taxon>Chordata</taxon>
        <taxon>Craniata</taxon>
        <taxon>Vertebrata</taxon>
        <taxon>Euteleostomi</taxon>
        <taxon>Actinopterygii</taxon>
        <taxon>Neopterygii</taxon>
        <taxon>Teleostei</taxon>
        <taxon>Anguilliformes</taxon>
        <taxon>Anguillidae</taxon>
        <taxon>Anguilla</taxon>
    </lineage>
</organism>
<feature type="chain" id="PRO_5002431217" description="Serine-threonine/tyrosine-protein kinase catalytic domain-containing protein" evidence="1">
    <location>
        <begin position="23"/>
        <end position="63"/>
    </location>
</feature>
<dbReference type="AlphaFoldDB" id="A0A0E9QRX0"/>
<keyword evidence="1" id="KW-0732">Signal</keyword>
<dbReference type="InterPro" id="IPR011009">
    <property type="entry name" value="Kinase-like_dom_sf"/>
</dbReference>
<feature type="signal peptide" evidence="1">
    <location>
        <begin position="1"/>
        <end position="22"/>
    </location>
</feature>
<evidence type="ECO:0008006" key="3">
    <source>
        <dbReference type="Google" id="ProtNLM"/>
    </source>
</evidence>
<dbReference type="Gene3D" id="3.30.200.20">
    <property type="entry name" value="Phosphorylase Kinase, domain 1"/>
    <property type="match status" value="1"/>
</dbReference>
<accession>A0A0E9QRX0</accession>
<dbReference type="SUPFAM" id="SSF56112">
    <property type="entry name" value="Protein kinase-like (PK-like)"/>
    <property type="match status" value="1"/>
</dbReference>
<reference evidence="2" key="1">
    <citation type="submission" date="2014-11" db="EMBL/GenBank/DDBJ databases">
        <authorList>
            <person name="Amaro Gonzalez C."/>
        </authorList>
    </citation>
    <scope>NUCLEOTIDE SEQUENCE</scope>
</reference>
<proteinExistence type="predicted"/>
<name>A0A0E9QRX0_ANGAN</name>
<evidence type="ECO:0000313" key="2">
    <source>
        <dbReference type="EMBL" id="JAH19005.1"/>
    </source>
</evidence>
<protein>
    <recommendedName>
        <fullName evidence="3">Serine-threonine/tyrosine-protein kinase catalytic domain-containing protein</fullName>
    </recommendedName>
</protein>
<evidence type="ECO:0000256" key="1">
    <source>
        <dbReference type="SAM" id="SignalP"/>
    </source>
</evidence>
<dbReference type="EMBL" id="GBXM01089572">
    <property type="protein sequence ID" value="JAH19005.1"/>
    <property type="molecule type" value="Transcribed_RNA"/>
</dbReference>
<reference evidence="2" key="2">
    <citation type="journal article" date="2015" name="Fish Shellfish Immunol.">
        <title>Early steps in the European eel (Anguilla anguilla)-Vibrio vulnificus interaction in the gills: Role of the RtxA13 toxin.</title>
        <authorList>
            <person name="Callol A."/>
            <person name="Pajuelo D."/>
            <person name="Ebbesson L."/>
            <person name="Teles M."/>
            <person name="MacKenzie S."/>
            <person name="Amaro C."/>
        </authorList>
    </citation>
    <scope>NUCLEOTIDE SEQUENCE</scope>
</reference>